<dbReference type="EMBL" id="MTKT01005615">
    <property type="protein sequence ID" value="OWM65209.1"/>
    <property type="molecule type" value="Genomic_DNA"/>
</dbReference>
<organism evidence="2 4">
    <name type="scientific">Punica granatum</name>
    <name type="common">Pomegranate</name>
    <dbReference type="NCBI Taxonomy" id="22663"/>
    <lineage>
        <taxon>Eukaryota</taxon>
        <taxon>Viridiplantae</taxon>
        <taxon>Streptophyta</taxon>
        <taxon>Embryophyta</taxon>
        <taxon>Tracheophyta</taxon>
        <taxon>Spermatophyta</taxon>
        <taxon>Magnoliopsida</taxon>
        <taxon>eudicotyledons</taxon>
        <taxon>Gunneridae</taxon>
        <taxon>Pentapetalae</taxon>
        <taxon>rosids</taxon>
        <taxon>malvids</taxon>
        <taxon>Myrtales</taxon>
        <taxon>Lythraceae</taxon>
        <taxon>Punica</taxon>
    </lineage>
</organism>
<dbReference type="AlphaFoldDB" id="A0A218VY50"/>
<dbReference type="Proteomes" id="UP000197138">
    <property type="component" value="Unassembled WGS sequence"/>
</dbReference>
<dbReference type="InterPro" id="IPR006016">
    <property type="entry name" value="UspA"/>
</dbReference>
<dbReference type="STRING" id="22663.A0A218VY50"/>
<protein>
    <recommendedName>
        <fullName evidence="1">UspA domain-containing protein</fullName>
    </recommendedName>
</protein>
<dbReference type="EMBL" id="PGOL01002464">
    <property type="protein sequence ID" value="PKI47703.1"/>
    <property type="molecule type" value="Genomic_DNA"/>
</dbReference>
<evidence type="ECO:0000313" key="5">
    <source>
        <dbReference type="Proteomes" id="UP000233551"/>
    </source>
</evidence>
<dbReference type="Pfam" id="PF00582">
    <property type="entry name" value="Usp"/>
    <property type="match status" value="1"/>
</dbReference>
<evidence type="ECO:0000313" key="2">
    <source>
        <dbReference type="EMBL" id="OWM65209.1"/>
    </source>
</evidence>
<dbReference type="InterPro" id="IPR014729">
    <property type="entry name" value="Rossmann-like_a/b/a_fold"/>
</dbReference>
<accession>A0A218VY50</accession>
<comment type="caution">
    <text evidence="2">The sequence shown here is derived from an EMBL/GenBank/DDBJ whole genome shotgun (WGS) entry which is preliminary data.</text>
</comment>
<proteinExistence type="predicted"/>
<dbReference type="PANTHER" id="PTHR47000:SF3">
    <property type="entry name" value="ADENINE NUCLEOTIDE ALPHA HYDROLASES-LIKE SUPERFAMILY PROTEIN"/>
    <property type="match status" value="1"/>
</dbReference>
<reference evidence="2" key="2">
    <citation type="submission" date="2017-06" db="EMBL/GenBank/DDBJ databases">
        <title>The pomegranate genome and the genomics of punicalagin biosynthesis.</title>
        <authorList>
            <person name="Xu C."/>
        </authorList>
    </citation>
    <scope>NUCLEOTIDE SEQUENCE [LARGE SCALE GENOMIC DNA]</scope>
    <source>
        <tissue evidence="2">Fresh leaf</tissue>
    </source>
</reference>
<reference evidence="4" key="1">
    <citation type="journal article" date="2017" name="Plant J.">
        <title>The pomegranate (Punica granatum L.) genome and the genomics of punicalagin biosynthesis.</title>
        <authorList>
            <person name="Qin G."/>
            <person name="Xu C."/>
            <person name="Ming R."/>
            <person name="Tang H."/>
            <person name="Guyot R."/>
            <person name="Kramer E.M."/>
            <person name="Hu Y."/>
            <person name="Yi X."/>
            <person name="Qi Y."/>
            <person name="Xu X."/>
            <person name="Gao Z."/>
            <person name="Pan H."/>
            <person name="Jian J."/>
            <person name="Tian Y."/>
            <person name="Yue Z."/>
            <person name="Xu Y."/>
        </authorList>
    </citation>
    <scope>NUCLEOTIDE SEQUENCE [LARGE SCALE GENOMIC DNA]</scope>
    <source>
        <strain evidence="4">cv. Dabenzi</strain>
    </source>
</reference>
<reference evidence="3 5" key="3">
    <citation type="submission" date="2017-11" db="EMBL/GenBank/DDBJ databases">
        <title>De-novo sequencing of pomegranate (Punica granatum L.) genome.</title>
        <authorList>
            <person name="Akparov Z."/>
            <person name="Amiraslanov A."/>
            <person name="Hajiyeva S."/>
            <person name="Abbasov M."/>
            <person name="Kaur K."/>
            <person name="Hamwieh A."/>
            <person name="Solovyev V."/>
            <person name="Salamov A."/>
            <person name="Braich B."/>
            <person name="Kosarev P."/>
            <person name="Mahmoud A."/>
            <person name="Hajiyev E."/>
            <person name="Babayeva S."/>
            <person name="Izzatullayeva V."/>
            <person name="Mammadov A."/>
            <person name="Mammadov A."/>
            <person name="Sharifova S."/>
            <person name="Ojaghi J."/>
            <person name="Eynullazada K."/>
            <person name="Bayramov B."/>
            <person name="Abdulazimova A."/>
            <person name="Shahmuradov I."/>
        </authorList>
    </citation>
    <scope>NUCLEOTIDE SEQUENCE [LARGE SCALE GENOMIC DNA]</scope>
    <source>
        <strain evidence="3">AG2017</strain>
        <strain evidence="5">cv. AG2017</strain>
        <tissue evidence="3">Leaf</tissue>
    </source>
</reference>
<dbReference type="CDD" id="cd23659">
    <property type="entry name" value="USP_At3g01520-like"/>
    <property type="match status" value="1"/>
</dbReference>
<keyword evidence="5" id="KW-1185">Reference proteome</keyword>
<dbReference type="Proteomes" id="UP000233551">
    <property type="component" value="Unassembled WGS sequence"/>
</dbReference>
<evidence type="ECO:0000313" key="4">
    <source>
        <dbReference type="Proteomes" id="UP000197138"/>
    </source>
</evidence>
<dbReference type="PANTHER" id="PTHR47000">
    <property type="entry name" value="ADENINE NUCLEOTIDE ALPHA HYDROLASES-LIKE SUPERFAMILY PROTEIN"/>
    <property type="match status" value="1"/>
</dbReference>
<name>A0A218VY50_PUNGR</name>
<feature type="domain" description="UspA" evidence="1">
    <location>
        <begin position="58"/>
        <end position="170"/>
    </location>
</feature>
<dbReference type="SUPFAM" id="SSF52402">
    <property type="entry name" value="Adenine nucleotide alpha hydrolases-like"/>
    <property type="match status" value="1"/>
</dbReference>
<dbReference type="GeneID" id="116215039"/>
<gene>
    <name evidence="2" type="ORF">CDL15_Pgr008798</name>
    <name evidence="3" type="ORF">CRG98_031836</name>
</gene>
<evidence type="ECO:0000313" key="3">
    <source>
        <dbReference type="EMBL" id="PKI47703.1"/>
    </source>
</evidence>
<evidence type="ECO:0000259" key="1">
    <source>
        <dbReference type="Pfam" id="PF00582"/>
    </source>
</evidence>
<dbReference type="OrthoDB" id="1667873at2759"/>
<sequence>MGRGHIAIPRFGIRLRSPPPRVNHISSMVKTATPEGKNISYPLGDEAEDGGPAYSGNRVMVVVDSSLDSEGALEWALTHTVQSHQDCIVLLHVIKPFDKDGAEHSGKFNLRAHEVLHSMRNMCRSRRPSVKVEVATVEGEKKGQVIVEEAKRQRVSLLVLGQRRRPAMWQLVRRLWTRKRQRRLGMVEYCIQNASCMAIAMRRKSRKLGGYLITTKRHKNFWLLA</sequence>
<dbReference type="Gene3D" id="3.40.50.620">
    <property type="entry name" value="HUPs"/>
    <property type="match status" value="1"/>
</dbReference>